<dbReference type="Gene3D" id="1.10.1040.10">
    <property type="entry name" value="N-(1-d-carboxylethyl)-l-norvaline Dehydrogenase, domain 2"/>
    <property type="match status" value="1"/>
</dbReference>
<dbReference type="InterPro" id="IPR013328">
    <property type="entry name" value="6PGD_dom2"/>
</dbReference>
<keyword evidence="3 8" id="KW-0311">Gluconate utilization</keyword>
<evidence type="ECO:0000256" key="3">
    <source>
        <dbReference type="ARBA" id="ARBA00023064"/>
    </source>
</evidence>
<dbReference type="SUPFAM" id="SSF51735">
    <property type="entry name" value="NAD(P)-binding Rossmann-fold domains"/>
    <property type="match status" value="1"/>
</dbReference>
<feature type="binding site" description="in other chain" evidence="6">
    <location>
        <position position="194"/>
    </location>
    <ligand>
        <name>substrate</name>
        <note>ligand shared between dimeric partners</note>
    </ligand>
</feature>
<accession>A0A9D9H989</accession>
<dbReference type="FunFam" id="1.20.5.320:FF:000001">
    <property type="entry name" value="6-phosphogluconate dehydrogenase, decarboxylating"/>
    <property type="match status" value="1"/>
</dbReference>
<evidence type="ECO:0000256" key="5">
    <source>
        <dbReference type="PIRSR" id="PIRSR000109-1"/>
    </source>
</evidence>
<keyword evidence="4 8" id="KW-0570">Pentose shunt</keyword>
<dbReference type="PIRSF" id="PIRSF000109">
    <property type="entry name" value="6PGD"/>
    <property type="match status" value="1"/>
</dbReference>
<dbReference type="GO" id="GO:0006098">
    <property type="term" value="P:pentose-phosphate shunt"/>
    <property type="evidence" value="ECO:0007669"/>
    <property type="project" value="UniProtKB-KW"/>
</dbReference>
<dbReference type="EMBL" id="JADIMP010000022">
    <property type="protein sequence ID" value="MBO8441062.1"/>
    <property type="molecule type" value="Genomic_DNA"/>
</dbReference>
<keyword evidence="4 8" id="KW-0521">NADP</keyword>
<feature type="binding site" description="in other chain" evidence="6">
    <location>
        <begin position="189"/>
        <end position="190"/>
    </location>
    <ligand>
        <name>substrate</name>
        <note>ligand shared between dimeric partners</note>
    </ligand>
</feature>
<dbReference type="PRINTS" id="PR00076">
    <property type="entry name" value="6PGDHDRGNASE"/>
</dbReference>
<reference evidence="10" key="1">
    <citation type="submission" date="2020-10" db="EMBL/GenBank/DDBJ databases">
        <authorList>
            <person name="Gilroy R."/>
        </authorList>
    </citation>
    <scope>NUCLEOTIDE SEQUENCE</scope>
    <source>
        <strain evidence="10">C6-149</strain>
    </source>
</reference>
<dbReference type="SMART" id="SM01350">
    <property type="entry name" value="6PGD"/>
    <property type="match status" value="1"/>
</dbReference>
<dbReference type="GO" id="GO:0004616">
    <property type="term" value="F:phosphogluconate dehydrogenase (decarboxylating) activity"/>
    <property type="evidence" value="ECO:0007669"/>
    <property type="project" value="UniProtKB-EC"/>
</dbReference>
<feature type="binding site" description="in other chain" evidence="6">
    <location>
        <position position="293"/>
    </location>
    <ligand>
        <name>substrate</name>
        <note>ligand shared between dimeric partners</note>
    </ligand>
</feature>
<dbReference type="NCBIfam" id="TIGR00873">
    <property type="entry name" value="gnd"/>
    <property type="match status" value="1"/>
</dbReference>
<dbReference type="InterPro" id="IPR008927">
    <property type="entry name" value="6-PGluconate_DH-like_C_sf"/>
</dbReference>
<dbReference type="Gene3D" id="1.20.5.320">
    <property type="entry name" value="6-Phosphogluconate Dehydrogenase, domain 3"/>
    <property type="match status" value="1"/>
</dbReference>
<comment type="similarity">
    <text evidence="1 4 8">Belongs to the 6-phosphogluconate dehydrogenase family.</text>
</comment>
<dbReference type="Pfam" id="PF03446">
    <property type="entry name" value="NAD_binding_2"/>
    <property type="match status" value="1"/>
</dbReference>
<comment type="pathway">
    <text evidence="4 8">Carbohydrate degradation; pentose phosphate pathway; D-ribulose 5-phosphate from D-glucose 6-phosphate (oxidative stage): step 3/3.</text>
</comment>
<dbReference type="NCBIfam" id="NF006765">
    <property type="entry name" value="PRK09287.1"/>
    <property type="match status" value="1"/>
</dbReference>
<dbReference type="AlphaFoldDB" id="A0A9D9H989"/>
<evidence type="ECO:0000256" key="4">
    <source>
        <dbReference type="PIRNR" id="PIRNR000109"/>
    </source>
</evidence>
<feature type="active site" description="Proton donor" evidence="5">
    <location>
        <position position="193"/>
    </location>
</feature>
<dbReference type="PANTHER" id="PTHR11811">
    <property type="entry name" value="6-PHOSPHOGLUCONATE DEHYDROGENASE"/>
    <property type="match status" value="1"/>
</dbReference>
<evidence type="ECO:0000256" key="1">
    <source>
        <dbReference type="ARBA" id="ARBA00008419"/>
    </source>
</evidence>
<proteinExistence type="inferred from homology"/>
<comment type="function">
    <text evidence="4">Catalyzes the oxidative decarboxylation of 6-phosphogluconate to ribulose 5-phosphate and CO(2), with concomitant reduction of NADP to NADPH.</text>
</comment>
<dbReference type="GO" id="GO:0050661">
    <property type="term" value="F:NADP binding"/>
    <property type="evidence" value="ECO:0007669"/>
    <property type="project" value="InterPro"/>
</dbReference>
<dbReference type="Gene3D" id="3.40.50.720">
    <property type="entry name" value="NAD(P)-binding Rossmann-like Domain"/>
    <property type="match status" value="1"/>
</dbReference>
<evidence type="ECO:0000256" key="8">
    <source>
        <dbReference type="RuleBase" id="RU000485"/>
    </source>
</evidence>
<sequence>MKENTLAQFGIIGLGVMGSNIALNVENKGFSVSVYNYTEDLTNIFMNKYSEKNFIFTSSLQEFVNSLEKPRKILLMIKAGKPTDDTIDRLIPFLDKDDIVIDGGNTNFKDTIKRNNKLKNSKINFIGMGVSGGEYGALHGPSLMPGGPKNAVDNIMPILKKIAAKAKDNVPCVSYIGPNGAGHYVKMIHNGIEYGDEELICESFNILQHINGLNTKDIANIFSSWNQGELNSYLIEITAQILTKHDDLGDSKTPIVDVILDKANNKGTGKWSSENALDIEAPQSVITESVFARYISMLKDDRIKASKLISKEKQQKVQLKEKESFIESLRKALFFSKIISYAQGFNQMQTASQKYDWHLNLGQLAQIWRSGCIIRAQFLQKITDAFNKDKDLNNLLFDDYFLQITKNYNQAVRDIIIFAIQNEIPVPAFSAAISYYDSFKSEKLPANLLQAQRDLFGAHTFERTDRPGHFHYQWGNND</sequence>
<protein>
    <recommendedName>
        <fullName evidence="4 8">6-phosphogluconate dehydrogenase, decarboxylating</fullName>
        <ecNumber evidence="4 8">1.1.1.44</ecNumber>
    </recommendedName>
</protein>
<comment type="subunit">
    <text evidence="4">Homodimer.</text>
</comment>
<dbReference type="GO" id="GO:0019521">
    <property type="term" value="P:D-gluconate metabolic process"/>
    <property type="evidence" value="ECO:0007669"/>
    <property type="project" value="UniProtKB-KW"/>
</dbReference>
<feature type="binding site" evidence="6">
    <location>
        <position position="459"/>
    </location>
    <ligand>
        <name>substrate</name>
        <note>ligand shared between dimeric partners</note>
    </ligand>
</feature>
<evidence type="ECO:0000313" key="11">
    <source>
        <dbReference type="Proteomes" id="UP000823614"/>
    </source>
</evidence>
<gene>
    <name evidence="10" type="primary">gndA</name>
    <name evidence="10" type="ORF">IAA89_01230</name>
</gene>
<reference evidence="10" key="2">
    <citation type="journal article" date="2021" name="PeerJ">
        <title>Extensive microbial diversity within the chicken gut microbiome revealed by metagenomics and culture.</title>
        <authorList>
            <person name="Gilroy R."/>
            <person name="Ravi A."/>
            <person name="Getino M."/>
            <person name="Pursley I."/>
            <person name="Horton D.L."/>
            <person name="Alikhan N.F."/>
            <person name="Baker D."/>
            <person name="Gharbi K."/>
            <person name="Hall N."/>
            <person name="Watson M."/>
            <person name="Adriaenssens E.M."/>
            <person name="Foster-Nyarko E."/>
            <person name="Jarju S."/>
            <person name="Secka A."/>
            <person name="Antonio M."/>
            <person name="Oren A."/>
            <person name="Chaudhuri R.R."/>
            <person name="La Ragione R."/>
            <person name="Hildebrand F."/>
            <person name="Pallen M.J."/>
        </authorList>
    </citation>
    <scope>NUCLEOTIDE SEQUENCE</scope>
    <source>
        <strain evidence="10">C6-149</strain>
    </source>
</reference>
<dbReference type="FunFam" id="1.10.1040.10:FF:000002">
    <property type="entry name" value="6-phosphogluconate dehydrogenase, decarboxylating"/>
    <property type="match status" value="1"/>
</dbReference>
<dbReference type="Proteomes" id="UP000823614">
    <property type="component" value="Unassembled WGS sequence"/>
</dbReference>
<comment type="caution">
    <text evidence="10">The sequence shown here is derived from an EMBL/GenBank/DDBJ whole genome shotgun (WGS) entry which is preliminary data.</text>
</comment>
<evidence type="ECO:0000256" key="6">
    <source>
        <dbReference type="PIRSR" id="PIRSR000109-2"/>
    </source>
</evidence>
<feature type="binding site" description="in other chain" evidence="6">
    <location>
        <position position="266"/>
    </location>
    <ligand>
        <name>substrate</name>
        <note>ligand shared between dimeric partners</note>
    </ligand>
</feature>
<dbReference type="InterPro" id="IPR006113">
    <property type="entry name" value="6PGDH_Gnd/GntZ"/>
</dbReference>
<evidence type="ECO:0000256" key="7">
    <source>
        <dbReference type="PIRSR" id="PIRSR000109-3"/>
    </source>
</evidence>
<evidence type="ECO:0000259" key="9">
    <source>
        <dbReference type="SMART" id="SM01350"/>
    </source>
</evidence>
<dbReference type="InterPro" id="IPR006183">
    <property type="entry name" value="Pgluconate_DH"/>
</dbReference>
<feature type="binding site" description="in other chain" evidence="6">
    <location>
        <begin position="131"/>
        <end position="133"/>
    </location>
    <ligand>
        <name>substrate</name>
        <note>ligand shared between dimeric partners</note>
    </ligand>
</feature>
<dbReference type="InterPro" id="IPR006114">
    <property type="entry name" value="6PGDH_C"/>
</dbReference>
<feature type="binding site" evidence="7">
    <location>
        <position position="105"/>
    </location>
    <ligand>
        <name>NADP(+)</name>
        <dbReference type="ChEBI" id="CHEBI:58349"/>
    </ligand>
</feature>
<feature type="binding site" evidence="7">
    <location>
        <begin position="36"/>
        <end position="38"/>
    </location>
    <ligand>
        <name>NADP(+)</name>
        <dbReference type="ChEBI" id="CHEBI:58349"/>
    </ligand>
</feature>
<feature type="domain" description="6-phosphogluconate dehydrogenase C-terminal" evidence="9">
    <location>
        <begin position="182"/>
        <end position="475"/>
    </location>
</feature>
<evidence type="ECO:0000313" key="10">
    <source>
        <dbReference type="EMBL" id="MBO8441062.1"/>
    </source>
</evidence>
<feature type="binding site" evidence="7">
    <location>
        <begin position="13"/>
        <end position="18"/>
    </location>
    <ligand>
        <name>NADP(+)</name>
        <dbReference type="ChEBI" id="CHEBI:58349"/>
    </ligand>
</feature>
<dbReference type="InterPro" id="IPR036291">
    <property type="entry name" value="NAD(P)-bd_dom_sf"/>
</dbReference>
<name>A0A9D9H989_9LACO</name>
<dbReference type="Pfam" id="PF00393">
    <property type="entry name" value="6PGD"/>
    <property type="match status" value="1"/>
</dbReference>
<keyword evidence="2 4" id="KW-0560">Oxidoreductase</keyword>
<feature type="binding site" description="in other chain" evidence="6">
    <location>
        <position position="105"/>
    </location>
    <ligand>
        <name>substrate</name>
        <note>ligand shared between dimeric partners</note>
    </ligand>
</feature>
<feature type="active site" description="Proton acceptor" evidence="5">
    <location>
        <position position="186"/>
    </location>
</feature>
<dbReference type="SUPFAM" id="SSF48179">
    <property type="entry name" value="6-phosphogluconate dehydrogenase C-terminal domain-like"/>
    <property type="match status" value="1"/>
</dbReference>
<dbReference type="EC" id="1.1.1.44" evidence="4 8"/>
<feature type="binding site" evidence="6">
    <location>
        <position position="453"/>
    </location>
    <ligand>
        <name>substrate</name>
        <note>ligand shared between dimeric partners</note>
    </ligand>
</feature>
<comment type="catalytic activity">
    <reaction evidence="4 8">
        <text>6-phospho-D-gluconate + NADP(+) = D-ribulose 5-phosphate + CO2 + NADPH</text>
        <dbReference type="Rhea" id="RHEA:10116"/>
        <dbReference type="ChEBI" id="CHEBI:16526"/>
        <dbReference type="ChEBI" id="CHEBI:57783"/>
        <dbReference type="ChEBI" id="CHEBI:58121"/>
        <dbReference type="ChEBI" id="CHEBI:58349"/>
        <dbReference type="ChEBI" id="CHEBI:58759"/>
        <dbReference type="EC" id="1.1.1.44"/>
    </reaction>
</comment>
<evidence type="ECO:0000256" key="2">
    <source>
        <dbReference type="ARBA" id="ARBA00023002"/>
    </source>
</evidence>
<organism evidence="10 11">
    <name type="scientific">Candidatus Gallilactobacillus intestinavium</name>
    <dbReference type="NCBI Taxonomy" id="2840838"/>
    <lineage>
        <taxon>Bacteria</taxon>
        <taxon>Bacillati</taxon>
        <taxon>Bacillota</taxon>
        <taxon>Bacilli</taxon>
        <taxon>Lactobacillales</taxon>
        <taxon>Lactobacillaceae</taxon>
        <taxon>Lactobacillaceae incertae sedis</taxon>
        <taxon>Candidatus Gallilactobacillus</taxon>
    </lineage>
</organism>
<dbReference type="InterPro" id="IPR006115">
    <property type="entry name" value="6PGDH_NADP-bd"/>
</dbReference>
<feature type="binding site" evidence="7">
    <location>
        <begin position="77"/>
        <end position="79"/>
    </location>
    <ligand>
        <name>NADP(+)</name>
        <dbReference type="ChEBI" id="CHEBI:58349"/>
    </ligand>
</feature>
<dbReference type="FunFam" id="3.40.50.720:FF:000007">
    <property type="entry name" value="6-phosphogluconate dehydrogenase, decarboxylating"/>
    <property type="match status" value="1"/>
</dbReference>